<organism evidence="7 8">
    <name type="scientific">Opacimonas viscosa</name>
    <dbReference type="NCBI Taxonomy" id="2961944"/>
    <lineage>
        <taxon>Bacteria</taxon>
        <taxon>Pseudomonadati</taxon>
        <taxon>Pseudomonadota</taxon>
        <taxon>Gammaproteobacteria</taxon>
        <taxon>Alteromonadales</taxon>
        <taxon>Alteromonadaceae</taxon>
        <taxon>Opacimonas</taxon>
    </lineage>
</organism>
<dbReference type="GO" id="GO:0016614">
    <property type="term" value="F:oxidoreductase activity, acting on CH-OH group of donors"/>
    <property type="evidence" value="ECO:0007669"/>
    <property type="project" value="InterPro"/>
</dbReference>
<dbReference type="PIRSF" id="PIRSF000137">
    <property type="entry name" value="Alcohol_oxidase"/>
    <property type="match status" value="1"/>
</dbReference>
<keyword evidence="3" id="KW-0285">Flavoprotein</keyword>
<dbReference type="Gene3D" id="3.50.50.60">
    <property type="entry name" value="FAD/NAD(P)-binding domain"/>
    <property type="match status" value="2"/>
</dbReference>
<name>A0AA41WWW9_9ALTE</name>
<evidence type="ECO:0000313" key="7">
    <source>
        <dbReference type="EMBL" id="MCP3428029.1"/>
    </source>
</evidence>
<evidence type="ECO:0000259" key="6">
    <source>
        <dbReference type="PROSITE" id="PS00624"/>
    </source>
</evidence>
<gene>
    <name evidence="7" type="ORF">NLF92_03595</name>
</gene>
<keyword evidence="8" id="KW-1185">Reference proteome</keyword>
<dbReference type="PANTHER" id="PTHR11552">
    <property type="entry name" value="GLUCOSE-METHANOL-CHOLINE GMC OXIDOREDUCTASE"/>
    <property type="match status" value="1"/>
</dbReference>
<feature type="domain" description="Glucose-methanol-choline oxidoreductase N-terminal" evidence="6">
    <location>
        <begin position="295"/>
        <end position="309"/>
    </location>
</feature>
<dbReference type="SUPFAM" id="SSF51905">
    <property type="entry name" value="FAD/NAD(P)-binding domain"/>
    <property type="match status" value="1"/>
</dbReference>
<dbReference type="EMBL" id="JANATA010000004">
    <property type="protein sequence ID" value="MCP3428029.1"/>
    <property type="molecule type" value="Genomic_DNA"/>
</dbReference>
<evidence type="ECO:0000256" key="2">
    <source>
        <dbReference type="ARBA" id="ARBA00010790"/>
    </source>
</evidence>
<evidence type="ECO:0000256" key="4">
    <source>
        <dbReference type="ARBA" id="ARBA00022827"/>
    </source>
</evidence>
<evidence type="ECO:0000256" key="1">
    <source>
        <dbReference type="ARBA" id="ARBA00001974"/>
    </source>
</evidence>
<dbReference type="SUPFAM" id="SSF54373">
    <property type="entry name" value="FAD-linked reductases, C-terminal domain"/>
    <property type="match status" value="1"/>
</dbReference>
<dbReference type="InterPro" id="IPR007867">
    <property type="entry name" value="GMC_OxRtase_C"/>
</dbReference>
<feature type="binding site" evidence="5">
    <location>
        <position position="260"/>
    </location>
    <ligand>
        <name>FAD</name>
        <dbReference type="ChEBI" id="CHEBI:57692"/>
    </ligand>
</feature>
<feature type="binding site" evidence="5">
    <location>
        <position position="86"/>
    </location>
    <ligand>
        <name>FAD</name>
        <dbReference type="ChEBI" id="CHEBI:57692"/>
    </ligand>
</feature>
<reference evidence="7" key="1">
    <citation type="submission" date="2022-07" db="EMBL/GenBank/DDBJ databases">
        <title>Characterization of the Novel Bacterium Alteromonas immobilis LMIT006 and Alteromonas gregis LMIT007.</title>
        <authorList>
            <person name="Lin X."/>
        </authorList>
    </citation>
    <scope>NUCLEOTIDE SEQUENCE</scope>
    <source>
        <strain evidence="7">LMIT007</strain>
    </source>
</reference>
<dbReference type="GO" id="GO:0050660">
    <property type="term" value="F:flavin adenine dinucleotide binding"/>
    <property type="evidence" value="ECO:0007669"/>
    <property type="project" value="InterPro"/>
</dbReference>
<dbReference type="Proteomes" id="UP001165413">
    <property type="component" value="Unassembled WGS sequence"/>
</dbReference>
<comment type="caution">
    <text evidence="7">The sequence shown here is derived from an EMBL/GenBank/DDBJ whole genome shotgun (WGS) entry which is preliminary data.</text>
</comment>
<dbReference type="Pfam" id="PF05199">
    <property type="entry name" value="GMC_oxred_C"/>
    <property type="match status" value="1"/>
</dbReference>
<evidence type="ECO:0000256" key="5">
    <source>
        <dbReference type="PIRSR" id="PIRSR000137-2"/>
    </source>
</evidence>
<dbReference type="PROSITE" id="PS51257">
    <property type="entry name" value="PROKAR_LIPOPROTEIN"/>
    <property type="match status" value="1"/>
</dbReference>
<accession>A0AA41WWW9</accession>
<evidence type="ECO:0000256" key="3">
    <source>
        <dbReference type="ARBA" id="ARBA00022630"/>
    </source>
</evidence>
<dbReference type="PANTHER" id="PTHR11552:SF147">
    <property type="entry name" value="CHOLINE DEHYDROGENASE, MITOCHONDRIAL"/>
    <property type="match status" value="1"/>
</dbReference>
<dbReference type="PROSITE" id="PS00624">
    <property type="entry name" value="GMC_OXRED_2"/>
    <property type="match status" value="1"/>
</dbReference>
<comment type="similarity">
    <text evidence="2">Belongs to the GMC oxidoreductase family.</text>
</comment>
<comment type="cofactor">
    <cofactor evidence="1 5">
        <name>FAD</name>
        <dbReference type="ChEBI" id="CHEBI:57692"/>
    </cofactor>
</comment>
<dbReference type="Gene3D" id="3.30.560.10">
    <property type="entry name" value="Glucose Oxidase, domain 3"/>
    <property type="match status" value="2"/>
</dbReference>
<evidence type="ECO:0000313" key="8">
    <source>
        <dbReference type="Proteomes" id="UP001165413"/>
    </source>
</evidence>
<dbReference type="Pfam" id="PF00732">
    <property type="entry name" value="GMC_oxred_N"/>
    <property type="match status" value="2"/>
</dbReference>
<proteinExistence type="inferred from homology"/>
<sequence length="580" mass="63447">MSQNIKFDYVIVGAGSAGCTLARRLLDGSNATVCLVEAGKKDHNPLIHIPFGVALLSRFTAINWNYNTQPQPHLNNRCLFWPRGKVMGGSSSVNAMCYIRGDRQDYDDWAEAFSMGSYPTEQAPTQLHKKPAPEITDAINELSHQQNPAMSWSYADVLPVFKHSEHNAQLGTTFTTEYHGSEGLLGVTTLNHTDPLSQSFLAAAQTAGLPHNPDFNGHSRYGVGEYQATHRDGQRCSAAKGYIEPVLQHPRLTVLTETTVLRVLFDEQTASGVLVHNKHGEQEIRADQEVILSGGAINSPQLLMLSGVGPKDELAEHNIPCILDLPGVGKNLQDHLDVIIQMKTKQAVGYALLPRVLPKFVKGAWHYLTGKKGLFSSNVAETGGFTFSRHGSALRPDLQFHFIPAILLEHGRKTAFDYGFGLHVCHLYPKSRGSIRLASSDPFAAPLIDPNYLSEKDDLEALIDGVRWAFKIFAQPEFAKYLALPLEPSSQNIDDAAIADFIRAKAETVYHPVATCKMGPKKDPLAVVDSDLCVHGMRRLRVVDASVMPTVVGGNTNAPTIMIAEQVARVILTKHAAIGS</sequence>
<dbReference type="InterPro" id="IPR000172">
    <property type="entry name" value="GMC_OxRdtase_N"/>
</dbReference>
<protein>
    <submittedName>
        <fullName evidence="7">GMC family oxidoreductase N-terminal domain-containing protein</fullName>
    </submittedName>
</protein>
<dbReference type="InterPro" id="IPR036188">
    <property type="entry name" value="FAD/NAD-bd_sf"/>
</dbReference>
<dbReference type="AlphaFoldDB" id="A0AA41WWW9"/>
<dbReference type="InterPro" id="IPR012132">
    <property type="entry name" value="GMC_OxRdtase"/>
</dbReference>
<dbReference type="RefSeq" id="WP_254098977.1">
    <property type="nucleotide sequence ID" value="NZ_JANATA010000004.1"/>
</dbReference>
<keyword evidence="4 5" id="KW-0274">FAD</keyword>